<dbReference type="AlphaFoldDB" id="A0A3P6UBS1"/>
<dbReference type="EMBL" id="UYRU01042321">
    <property type="protein sequence ID" value="VDK74531.1"/>
    <property type="molecule type" value="Genomic_DNA"/>
</dbReference>
<proteinExistence type="predicted"/>
<organism evidence="2 3">
    <name type="scientific">Dibothriocephalus latus</name>
    <name type="common">Fish tapeworm</name>
    <name type="synonym">Diphyllobothrium latum</name>
    <dbReference type="NCBI Taxonomy" id="60516"/>
    <lineage>
        <taxon>Eukaryota</taxon>
        <taxon>Metazoa</taxon>
        <taxon>Spiralia</taxon>
        <taxon>Lophotrochozoa</taxon>
        <taxon>Platyhelminthes</taxon>
        <taxon>Cestoda</taxon>
        <taxon>Eucestoda</taxon>
        <taxon>Diphyllobothriidea</taxon>
        <taxon>Diphyllobothriidae</taxon>
        <taxon>Dibothriocephalus</taxon>
    </lineage>
</organism>
<evidence type="ECO:0000313" key="3">
    <source>
        <dbReference type="Proteomes" id="UP000281553"/>
    </source>
</evidence>
<gene>
    <name evidence="2" type="ORF">DILT_LOCUS2590</name>
</gene>
<accession>A0A3P6UBS1</accession>
<reference evidence="2 3" key="1">
    <citation type="submission" date="2018-11" db="EMBL/GenBank/DDBJ databases">
        <authorList>
            <consortium name="Pathogen Informatics"/>
        </authorList>
    </citation>
    <scope>NUCLEOTIDE SEQUENCE [LARGE SCALE GENOMIC DNA]</scope>
</reference>
<sequence>MIEPTDFHSQQNSPCVREFEDDLYDNKNGNICGEVPCSPAYENMENLKTAADVEDDISASDTQKVENKVTCCFAETASTDVPLEEVAEAPLDMAPPLSQACNTLRIALITNIPQELHELPFTSESTHLALGPQEVEIAQATSSEIPSVFAAAPVESSAFEGLHFRETKEEGSYKALDSEAQTSQPSVSDEYHSIIEPRSLMDSTEEALYSFTSERSPEHSVIQCEETPQLRAEIPLKETVTSNEEEEQEEKEASLEEADVIISVQATKPCMEMPKSISNYMDNRQYESENKENLGATDEQHQPRINGQASEDFDNRYAEFVGRVLPGFERYYSKKPNQINYEIGDRPGVLREMQNRELAALPISLYAPVHGHQRAQKRRFLEPEPAINDDYLYPDAVTPSKVEKSLSAVETNAENKENRYDVPFIDDDAFLPRRLRSPSHASTITEDETSSELGYSYGYYEGRYTKAGHLANDDDLKSNQGNTLLFVNP</sequence>
<keyword evidence="3" id="KW-1185">Reference proteome</keyword>
<name>A0A3P6UBS1_DIBLA</name>
<dbReference type="OrthoDB" id="6270660at2759"/>
<evidence type="ECO:0000256" key="1">
    <source>
        <dbReference type="SAM" id="MobiDB-lite"/>
    </source>
</evidence>
<evidence type="ECO:0000313" key="2">
    <source>
        <dbReference type="EMBL" id="VDK74531.1"/>
    </source>
</evidence>
<dbReference type="Proteomes" id="UP000281553">
    <property type="component" value="Unassembled WGS sequence"/>
</dbReference>
<protein>
    <submittedName>
        <fullName evidence="2">Uncharacterized protein</fullName>
    </submittedName>
</protein>
<feature type="region of interest" description="Disordered" evidence="1">
    <location>
        <begin position="170"/>
        <end position="190"/>
    </location>
</feature>